<comment type="caution">
    <text evidence="1">The sequence shown here is derived from an EMBL/GenBank/DDBJ whole genome shotgun (WGS) entry which is preliminary data.</text>
</comment>
<keyword evidence="2" id="KW-1185">Reference proteome</keyword>
<proteinExistence type="predicted"/>
<accession>A0ACC1NC08</accession>
<evidence type="ECO:0000313" key="2">
    <source>
        <dbReference type="Proteomes" id="UP001143910"/>
    </source>
</evidence>
<organism evidence="1 2">
    <name type="scientific">Zarea fungicola</name>
    <dbReference type="NCBI Taxonomy" id="93591"/>
    <lineage>
        <taxon>Eukaryota</taxon>
        <taxon>Fungi</taxon>
        <taxon>Dikarya</taxon>
        <taxon>Ascomycota</taxon>
        <taxon>Pezizomycotina</taxon>
        <taxon>Sordariomycetes</taxon>
        <taxon>Hypocreomycetidae</taxon>
        <taxon>Hypocreales</taxon>
        <taxon>Cordycipitaceae</taxon>
        <taxon>Zarea</taxon>
    </lineage>
</organism>
<dbReference type="EMBL" id="JANJQO010000563">
    <property type="protein sequence ID" value="KAJ2976604.1"/>
    <property type="molecule type" value="Genomic_DNA"/>
</dbReference>
<name>A0ACC1NC08_9HYPO</name>
<dbReference type="Proteomes" id="UP001143910">
    <property type="component" value="Unassembled WGS sequence"/>
</dbReference>
<sequence>MDSIEIYTPKYYGYEPTERSECQRNLPSLSAEIEDDRTIALRILERINSFLTKLEKAESVEAAVYNLVLQYSQERQNSDDSQSDADVCLKHSVILVVDVAVDNGCIKMREVDEYLKLIDPAHTWRTQHWIRSEVRRNFRTMKELEDDLGIRAYAILPLRFDPAIFVPRLSNGLITKQHVNKTLRPPKSRSQREEKKKSQRNERGTHAPISPPLSAPRVPAMKKSPLYGFLELYPLSGELSDLQHALKRQHGAATSVVVRRPLKKHMPEDIQYPGCVEFMIKFVEYLSTSTNIKCKGTLALSCRDFQTPVSKQVLVNLEGKGAGCTAGAEAVICLAVPYFTGTTEIWILDEGGYWRLDWSGKYALVFKRELKLRYDPGILIHAQNFFHAQD</sequence>
<gene>
    <name evidence="1" type="ORF">NQ176_g4853</name>
</gene>
<evidence type="ECO:0000313" key="1">
    <source>
        <dbReference type="EMBL" id="KAJ2976604.1"/>
    </source>
</evidence>
<reference evidence="1" key="1">
    <citation type="submission" date="2022-08" db="EMBL/GenBank/DDBJ databases">
        <title>Genome Sequence of Lecanicillium fungicola.</title>
        <authorList>
            <person name="Buettner E."/>
        </authorList>
    </citation>
    <scope>NUCLEOTIDE SEQUENCE</scope>
    <source>
        <strain evidence="1">Babe33</strain>
    </source>
</reference>
<protein>
    <submittedName>
        <fullName evidence="1">Uncharacterized protein</fullName>
    </submittedName>
</protein>